<dbReference type="PANTHER" id="PTHR43046">
    <property type="entry name" value="GDP-MANNOSE MANNOSYL HYDROLASE"/>
    <property type="match status" value="1"/>
</dbReference>
<comment type="cofactor">
    <cofactor evidence="1">
        <name>Mg(2+)</name>
        <dbReference type="ChEBI" id="CHEBI:18420"/>
    </cofactor>
</comment>
<organism evidence="5 6">
    <name type="scientific">Corynebacterium stationis</name>
    <dbReference type="NCBI Taxonomy" id="1705"/>
    <lineage>
        <taxon>Bacteria</taxon>
        <taxon>Bacillati</taxon>
        <taxon>Actinomycetota</taxon>
        <taxon>Actinomycetes</taxon>
        <taxon>Mycobacteriales</taxon>
        <taxon>Corynebacteriaceae</taxon>
        <taxon>Corynebacterium</taxon>
    </lineage>
</organism>
<keyword evidence="2 5" id="KW-0378">Hydrolase</keyword>
<dbReference type="SUPFAM" id="SSF55811">
    <property type="entry name" value="Nudix"/>
    <property type="match status" value="1"/>
</dbReference>
<dbReference type="EMBL" id="JABAFZ010000003">
    <property type="protein sequence ID" value="NME88856.1"/>
    <property type="molecule type" value="Genomic_DNA"/>
</dbReference>
<dbReference type="Gene3D" id="3.90.79.10">
    <property type="entry name" value="Nucleoside Triphosphate Pyrophosphohydrolase"/>
    <property type="match status" value="1"/>
</dbReference>
<accession>A0A177INJ6</accession>
<keyword evidence="6" id="KW-1185">Reference proteome</keyword>
<protein>
    <submittedName>
        <fullName evidence="5">NTP pyrophosphohydrolase</fullName>
    </submittedName>
    <submittedName>
        <fullName evidence="4">NUDIX hydrolase</fullName>
    </submittedName>
</protein>
<evidence type="ECO:0000256" key="2">
    <source>
        <dbReference type="ARBA" id="ARBA00022801"/>
    </source>
</evidence>
<reference evidence="5" key="1">
    <citation type="submission" date="2016-02" db="EMBL/GenBank/DDBJ databases">
        <authorList>
            <person name="Wen L."/>
            <person name="He K."/>
            <person name="Yang H."/>
        </authorList>
    </citation>
    <scope>NUCLEOTIDE SEQUENCE [LARGE SCALE GENOMIC DNA]</scope>
    <source>
        <strain evidence="5">GA-15</strain>
    </source>
</reference>
<comment type="caution">
    <text evidence="5">The sequence shown here is derived from an EMBL/GenBank/DDBJ whole genome shotgun (WGS) entry which is preliminary data.</text>
</comment>
<dbReference type="PANTHER" id="PTHR43046:SF2">
    <property type="entry name" value="8-OXO-DGTP DIPHOSPHATASE-RELATED"/>
    <property type="match status" value="1"/>
</dbReference>
<gene>
    <name evidence="5" type="ORF">AYJ05_06615</name>
    <name evidence="4" type="ORF">HF853_04030</name>
</gene>
<dbReference type="InterPro" id="IPR015797">
    <property type="entry name" value="NUDIX_hydrolase-like_dom_sf"/>
</dbReference>
<evidence type="ECO:0000313" key="4">
    <source>
        <dbReference type="EMBL" id="NME88856.1"/>
    </source>
</evidence>
<dbReference type="Proteomes" id="UP000076947">
    <property type="component" value="Unassembled WGS sequence"/>
</dbReference>
<evidence type="ECO:0000313" key="6">
    <source>
        <dbReference type="Proteomes" id="UP000076947"/>
    </source>
</evidence>
<evidence type="ECO:0000256" key="1">
    <source>
        <dbReference type="ARBA" id="ARBA00001946"/>
    </source>
</evidence>
<reference evidence="4 7" key="3">
    <citation type="submission" date="2020-04" db="EMBL/GenBank/DDBJ databases">
        <authorList>
            <person name="Hitch T.C.A."/>
            <person name="Wylensek D."/>
            <person name="Clavel T."/>
        </authorList>
    </citation>
    <scope>NUCLEOTIDE SEQUENCE [LARGE SCALE GENOMIC DNA]</scope>
    <source>
        <strain evidence="4 7">BL-383-APC-3D</strain>
    </source>
</reference>
<dbReference type="InterPro" id="IPR000086">
    <property type="entry name" value="NUDIX_hydrolase_dom"/>
</dbReference>
<evidence type="ECO:0000313" key="5">
    <source>
        <dbReference type="EMBL" id="OAH30408.1"/>
    </source>
</evidence>
<evidence type="ECO:0000313" key="7">
    <source>
        <dbReference type="Proteomes" id="UP000544551"/>
    </source>
</evidence>
<evidence type="ECO:0000259" key="3">
    <source>
        <dbReference type="PROSITE" id="PS51462"/>
    </source>
</evidence>
<reference evidence="6" key="2">
    <citation type="submission" date="2016-02" db="EMBL/GenBank/DDBJ databases">
        <authorList>
            <person name="Kaur G."/>
            <person name="Nair G.R."/>
            <person name="Mayilraj S."/>
        </authorList>
    </citation>
    <scope>NUCLEOTIDE SEQUENCE [LARGE SCALE GENOMIC DNA]</scope>
    <source>
        <strain evidence="6">GA-15</strain>
    </source>
</reference>
<sequence length="171" mass="18253">MAGREALHANGDGWAAGPGGVRMWGRYGAAGLFLLARNSSGPVVLMQHRAAWTNFGDTWGIPGGARDLHESAEEAAVRETVEECAIDPNHVSVVGAEVTAGPFEAVAGLPGGWTYTTVIAQTSDGNTLATTANEESKELRWVPVDQLEELQLIAPFRQALPRIRQLIEPLI</sequence>
<dbReference type="GO" id="GO:0016787">
    <property type="term" value="F:hydrolase activity"/>
    <property type="evidence" value="ECO:0007669"/>
    <property type="project" value="UniProtKB-KW"/>
</dbReference>
<dbReference type="EMBL" id="LSTQ01000008">
    <property type="protein sequence ID" value="OAH30408.1"/>
    <property type="molecule type" value="Genomic_DNA"/>
</dbReference>
<dbReference type="Pfam" id="PF00293">
    <property type="entry name" value="NUDIX"/>
    <property type="match status" value="1"/>
</dbReference>
<dbReference type="PROSITE" id="PS51462">
    <property type="entry name" value="NUDIX"/>
    <property type="match status" value="1"/>
</dbReference>
<proteinExistence type="predicted"/>
<name>A0A177INJ6_9CORY</name>
<dbReference type="OrthoDB" id="3404294at2"/>
<dbReference type="AlphaFoldDB" id="A0A177INJ6"/>
<dbReference type="Proteomes" id="UP000544551">
    <property type="component" value="Unassembled WGS sequence"/>
</dbReference>
<feature type="domain" description="Nudix hydrolase" evidence="3">
    <location>
        <begin position="25"/>
        <end position="165"/>
    </location>
</feature>
<dbReference type="STRING" id="1705.CA21670_11010"/>
<dbReference type="RefSeq" id="WP_066838656.1">
    <property type="nucleotide sequence ID" value="NZ_CAJFGC010000038.1"/>
</dbReference>